<dbReference type="GO" id="GO:0009279">
    <property type="term" value="C:cell outer membrane"/>
    <property type="evidence" value="ECO:0007669"/>
    <property type="project" value="UniProtKB-SubCell"/>
</dbReference>
<dbReference type="InterPro" id="IPR023996">
    <property type="entry name" value="TonB-dep_OMP_SusC/RagA"/>
</dbReference>
<evidence type="ECO:0000259" key="8">
    <source>
        <dbReference type="Pfam" id="PF07715"/>
    </source>
</evidence>
<dbReference type="EMBL" id="BMER01000002">
    <property type="protein sequence ID" value="GGG89780.1"/>
    <property type="molecule type" value="Genomic_DNA"/>
</dbReference>
<evidence type="ECO:0000256" key="7">
    <source>
        <dbReference type="PROSITE-ProRule" id="PRU01360"/>
    </source>
</evidence>
<evidence type="ECO:0000256" key="1">
    <source>
        <dbReference type="ARBA" id="ARBA00004571"/>
    </source>
</evidence>
<dbReference type="InterPro" id="IPR023997">
    <property type="entry name" value="TonB-dep_OMP_SusC/RagA_CS"/>
</dbReference>
<comment type="caution">
    <text evidence="9">The sequence shown here is derived from an EMBL/GenBank/DDBJ whole genome shotgun (WGS) entry which is preliminary data.</text>
</comment>
<dbReference type="Gene3D" id="2.170.130.10">
    <property type="entry name" value="TonB-dependent receptor, plug domain"/>
    <property type="match status" value="1"/>
</dbReference>
<dbReference type="Pfam" id="PF07715">
    <property type="entry name" value="Plug"/>
    <property type="match status" value="1"/>
</dbReference>
<dbReference type="RefSeq" id="WP_188506388.1">
    <property type="nucleotide sequence ID" value="NZ_BMER01000002.1"/>
</dbReference>
<keyword evidence="6 7" id="KW-0998">Cell outer membrane</keyword>
<dbReference type="InterPro" id="IPR037066">
    <property type="entry name" value="Plug_dom_sf"/>
</dbReference>
<dbReference type="Proteomes" id="UP000660862">
    <property type="component" value="Unassembled WGS sequence"/>
</dbReference>
<evidence type="ECO:0000256" key="6">
    <source>
        <dbReference type="ARBA" id="ARBA00023237"/>
    </source>
</evidence>
<dbReference type="PROSITE" id="PS52016">
    <property type="entry name" value="TONB_DEPENDENT_REC_3"/>
    <property type="match status" value="1"/>
</dbReference>
<keyword evidence="2 7" id="KW-0813">Transport</keyword>
<comment type="subcellular location">
    <subcellularLocation>
        <location evidence="1 7">Cell outer membrane</location>
        <topology evidence="1 7">Multi-pass membrane protein</topology>
    </subcellularLocation>
</comment>
<dbReference type="InterPro" id="IPR008969">
    <property type="entry name" value="CarboxyPept-like_regulatory"/>
</dbReference>
<keyword evidence="10" id="KW-1185">Reference proteome</keyword>
<evidence type="ECO:0000313" key="10">
    <source>
        <dbReference type="Proteomes" id="UP000660862"/>
    </source>
</evidence>
<comment type="similarity">
    <text evidence="7">Belongs to the TonB-dependent receptor family.</text>
</comment>
<dbReference type="NCBIfam" id="TIGR04056">
    <property type="entry name" value="OMP_RagA_SusC"/>
    <property type="match status" value="1"/>
</dbReference>
<keyword evidence="4 7" id="KW-0812">Transmembrane</keyword>
<dbReference type="SUPFAM" id="SSF56935">
    <property type="entry name" value="Porins"/>
    <property type="match status" value="1"/>
</dbReference>
<dbReference type="InterPro" id="IPR036942">
    <property type="entry name" value="Beta-barrel_TonB_sf"/>
</dbReference>
<dbReference type="SUPFAM" id="SSF49464">
    <property type="entry name" value="Carboxypeptidase regulatory domain-like"/>
    <property type="match status" value="1"/>
</dbReference>
<dbReference type="InterPro" id="IPR039426">
    <property type="entry name" value="TonB-dep_rcpt-like"/>
</dbReference>
<gene>
    <name evidence="9" type="ORF">GCM10007415_25040</name>
</gene>
<evidence type="ECO:0000256" key="2">
    <source>
        <dbReference type="ARBA" id="ARBA00022448"/>
    </source>
</evidence>
<name>A0A917MAR1_9SPHI</name>
<evidence type="ECO:0000256" key="5">
    <source>
        <dbReference type="ARBA" id="ARBA00023136"/>
    </source>
</evidence>
<proteinExistence type="inferred from homology"/>
<dbReference type="Gene3D" id="2.40.170.20">
    <property type="entry name" value="TonB-dependent receptor, beta-barrel domain"/>
    <property type="match status" value="1"/>
</dbReference>
<reference evidence="9" key="1">
    <citation type="journal article" date="2014" name="Int. J. Syst. Evol. Microbiol.">
        <title>Complete genome sequence of Corynebacterium casei LMG S-19264T (=DSM 44701T), isolated from a smear-ripened cheese.</title>
        <authorList>
            <consortium name="US DOE Joint Genome Institute (JGI-PGF)"/>
            <person name="Walter F."/>
            <person name="Albersmeier A."/>
            <person name="Kalinowski J."/>
            <person name="Ruckert C."/>
        </authorList>
    </citation>
    <scope>NUCLEOTIDE SEQUENCE</scope>
    <source>
        <strain evidence="9">CGMCC 1.12195</strain>
    </source>
</reference>
<dbReference type="Pfam" id="PF13715">
    <property type="entry name" value="CarbopepD_reg_2"/>
    <property type="match status" value="1"/>
</dbReference>
<sequence>MKKKLLFFYLATVIPSVVVSQQPSRTVAGTVTGPEGLVAGVSVTAKVAGSQVATSFSGTYSIIADPQDTLVFNSIGYETQAVPVAGRTTVDVSLTPSTSSLDEVVVVGYGTQTRRNVTGAVAKVDMKQTENLPNTNVSQALRGRVAGVQFIDNGRPGQGGSILIRGQRSLSGGNNPLIIVDGIQFNGSINYLSPSDIQSMEILKDASAAAIYGSRAANGVILVTTKKGTSDKPSITLNANYGLSEWSKRVRLLSPERYLEKTLQMRKILGLDADPSKIREYLAPSEQLNYDAGKTTDPWDAISQQGKLANYDVSISGRTSNSNYYTSASIADDHGLIYGDFHKRHSVRVNIETQLTKWLQTGINASYLRRDLSGVNASIGQAAVASPYGTYYYEDGEPTLNTVEGESNSGNPMRSALLTRNEEIYNNLFSNFYFRIAVPFIKGLEYRLNYSPNYRWDHNYNFFRQDKHISQNTTTANKFFRQDFDWVYENILTYTRKIGERHSLDATLMYGRNHRGVEDTRANANQLSMDALGWNSLELGSLLTNTSSASQEDGVSSMFRLNYGFKDRYFATFTMRRDGSSVFSESHKYAIFPSFSAAWVVSDENFLADHDFVDFIKYRMSYGSVGNQAISRYQSLSLTSTSRYVFGDASPSFVGIFPSSMGNSELKWETTYTLNAALDFELFSQRLSGTIEWYKMNTHDLLVQRSLPTMSGFNSIWTNLGEIQNQGVELSLNTENIRTDAFSWSTNITFSKNSNKIISLYGSDTDNDGKEDDDLGNRWFIGHPIDVFYDFVSDGIYQTDDNIPANYKPGDRRFQDLNDDNKLDASNDRMVVGVGQPKYRLGLGNNISYKNFTFSIFLNSMLEWVGEFRKADPNSNFGGNYPARQLNQFDNGWWTAENKSNTAPSLGYNNPLQSSFYFNRDFIRIQDISLAYSLPENLLSRIHLKGLTLSASAKNLKTFTKWPGSDPESGEAIGFPMPRTISLGCNIVL</sequence>
<dbReference type="NCBIfam" id="TIGR04057">
    <property type="entry name" value="SusC_RagA_signa"/>
    <property type="match status" value="1"/>
</dbReference>
<evidence type="ECO:0000256" key="4">
    <source>
        <dbReference type="ARBA" id="ARBA00022692"/>
    </source>
</evidence>
<reference evidence="9" key="2">
    <citation type="submission" date="2020-09" db="EMBL/GenBank/DDBJ databases">
        <authorList>
            <person name="Sun Q."/>
            <person name="Zhou Y."/>
        </authorList>
    </citation>
    <scope>NUCLEOTIDE SEQUENCE</scope>
    <source>
        <strain evidence="9">CGMCC 1.12195</strain>
    </source>
</reference>
<organism evidence="9 10">
    <name type="scientific">Parapedobacter pyrenivorans</name>
    <dbReference type="NCBI Taxonomy" id="1305674"/>
    <lineage>
        <taxon>Bacteria</taxon>
        <taxon>Pseudomonadati</taxon>
        <taxon>Bacteroidota</taxon>
        <taxon>Sphingobacteriia</taxon>
        <taxon>Sphingobacteriales</taxon>
        <taxon>Sphingobacteriaceae</taxon>
        <taxon>Parapedobacter</taxon>
    </lineage>
</organism>
<protein>
    <submittedName>
        <fullName evidence="9">SusC/RagA family TonB-linked outer membrane protein</fullName>
    </submittedName>
</protein>
<evidence type="ECO:0000256" key="3">
    <source>
        <dbReference type="ARBA" id="ARBA00022452"/>
    </source>
</evidence>
<keyword evidence="3 7" id="KW-1134">Transmembrane beta strand</keyword>
<evidence type="ECO:0000313" key="9">
    <source>
        <dbReference type="EMBL" id="GGG89780.1"/>
    </source>
</evidence>
<accession>A0A917MAR1</accession>
<dbReference type="InterPro" id="IPR012910">
    <property type="entry name" value="Plug_dom"/>
</dbReference>
<dbReference type="AlphaFoldDB" id="A0A917MAR1"/>
<keyword evidence="5 7" id="KW-0472">Membrane</keyword>
<feature type="domain" description="TonB-dependent receptor plug" evidence="8">
    <location>
        <begin position="114"/>
        <end position="220"/>
    </location>
</feature>